<dbReference type="PANTHER" id="PTHR30146">
    <property type="entry name" value="LACI-RELATED TRANSCRIPTIONAL REPRESSOR"/>
    <property type="match status" value="1"/>
</dbReference>
<keyword evidence="2" id="KW-0238">DNA-binding</keyword>
<evidence type="ECO:0000259" key="4">
    <source>
        <dbReference type="PROSITE" id="PS50932"/>
    </source>
</evidence>
<dbReference type="OrthoDB" id="3180992at2"/>
<evidence type="ECO:0000313" key="6">
    <source>
        <dbReference type="Proteomes" id="UP000198668"/>
    </source>
</evidence>
<reference evidence="5 6" key="1">
    <citation type="submission" date="2016-10" db="EMBL/GenBank/DDBJ databases">
        <authorList>
            <person name="de Groot N.N."/>
        </authorList>
    </citation>
    <scope>NUCLEOTIDE SEQUENCE [LARGE SCALE GENOMIC DNA]</scope>
    <source>
        <strain evidence="5 6">DSM 27630</strain>
    </source>
</reference>
<dbReference type="GO" id="GO:0003700">
    <property type="term" value="F:DNA-binding transcription factor activity"/>
    <property type="evidence" value="ECO:0007669"/>
    <property type="project" value="TreeGrafter"/>
</dbReference>
<dbReference type="Pfam" id="PF00356">
    <property type="entry name" value="LacI"/>
    <property type="match status" value="1"/>
</dbReference>
<dbReference type="CDD" id="cd01392">
    <property type="entry name" value="HTH_LacI"/>
    <property type="match status" value="1"/>
</dbReference>
<dbReference type="PANTHER" id="PTHR30146:SF154">
    <property type="entry name" value="TRANSCRIPTION REGULATOR, MEMBER OF GALR FAMILY"/>
    <property type="match status" value="1"/>
</dbReference>
<keyword evidence="1" id="KW-0805">Transcription regulation</keyword>
<dbReference type="InterPro" id="IPR000843">
    <property type="entry name" value="HTH_LacI"/>
</dbReference>
<dbReference type="SUPFAM" id="SSF53822">
    <property type="entry name" value="Periplasmic binding protein-like I"/>
    <property type="match status" value="1"/>
</dbReference>
<dbReference type="Proteomes" id="UP000198668">
    <property type="component" value="Unassembled WGS sequence"/>
</dbReference>
<dbReference type="GO" id="GO:0000976">
    <property type="term" value="F:transcription cis-regulatory region binding"/>
    <property type="evidence" value="ECO:0007669"/>
    <property type="project" value="TreeGrafter"/>
</dbReference>
<dbReference type="Gene3D" id="1.10.260.40">
    <property type="entry name" value="lambda repressor-like DNA-binding domains"/>
    <property type="match status" value="1"/>
</dbReference>
<protein>
    <submittedName>
        <fullName evidence="5">Transcriptional regulator, LacI family</fullName>
    </submittedName>
</protein>
<evidence type="ECO:0000256" key="2">
    <source>
        <dbReference type="ARBA" id="ARBA00023125"/>
    </source>
</evidence>
<name>A0A1I3BNP8_9LACT</name>
<evidence type="ECO:0000256" key="3">
    <source>
        <dbReference type="ARBA" id="ARBA00023163"/>
    </source>
</evidence>
<dbReference type="CDD" id="cd01542">
    <property type="entry name" value="PBP1_TreR-like"/>
    <property type="match status" value="1"/>
</dbReference>
<dbReference type="SMART" id="SM00354">
    <property type="entry name" value="HTH_LACI"/>
    <property type="match status" value="1"/>
</dbReference>
<keyword evidence="6" id="KW-1185">Reference proteome</keyword>
<organism evidence="5 6">
    <name type="scientific">Pisciglobus halotolerans</name>
    <dbReference type="NCBI Taxonomy" id="745365"/>
    <lineage>
        <taxon>Bacteria</taxon>
        <taxon>Bacillati</taxon>
        <taxon>Bacillota</taxon>
        <taxon>Bacilli</taxon>
        <taxon>Lactobacillales</taxon>
        <taxon>Carnobacteriaceae</taxon>
    </lineage>
</organism>
<dbReference type="AlphaFoldDB" id="A0A1I3BNP8"/>
<proteinExistence type="predicted"/>
<dbReference type="InterPro" id="IPR010982">
    <property type="entry name" value="Lambda_DNA-bd_dom_sf"/>
</dbReference>
<dbReference type="PROSITE" id="PS50932">
    <property type="entry name" value="HTH_LACI_2"/>
    <property type="match status" value="1"/>
</dbReference>
<accession>A0A1I3BNP8</accession>
<evidence type="ECO:0000313" key="5">
    <source>
        <dbReference type="EMBL" id="SFH63716.1"/>
    </source>
</evidence>
<dbReference type="Pfam" id="PF13377">
    <property type="entry name" value="Peripla_BP_3"/>
    <property type="match status" value="1"/>
</dbReference>
<dbReference type="InterPro" id="IPR046335">
    <property type="entry name" value="LacI/GalR-like_sensor"/>
</dbReference>
<dbReference type="EMBL" id="FOQE01000008">
    <property type="protein sequence ID" value="SFH63716.1"/>
    <property type="molecule type" value="Genomic_DNA"/>
</dbReference>
<evidence type="ECO:0000256" key="1">
    <source>
        <dbReference type="ARBA" id="ARBA00023015"/>
    </source>
</evidence>
<feature type="domain" description="HTH lacI-type" evidence="4">
    <location>
        <begin position="2"/>
        <end position="55"/>
    </location>
</feature>
<dbReference type="SUPFAM" id="SSF47413">
    <property type="entry name" value="lambda repressor-like DNA-binding domains"/>
    <property type="match status" value="1"/>
</dbReference>
<sequence>MVTIKDIAQRAGVAKSTVSRYLNGGSVSQKTRAKLDEIVKETGYTPNTFAQSLKAKHTKMIGMIIPRLDSYSANEVLASIDASLRDQQYQLLITNANQSIEREIENIYTLAKQKVAGIILMATIITEAHRKAIAEVDIPVLLLGQVGEGLHTISHQEYEAGFTMGSYAKNLGHKKYLYLSVFKEDVAVGQLRAQGVLDALKEGADRTVEVIETSFSFQEAYEQALVILPSTQATFIICATDNIAMAVLKAAHTLDMSIPQQFSLAGFGGYATTSIVTPSITTVKYPYKELGKVAVEQILELVSGKPMKEHIALPNRLEIRESTVPF</sequence>
<keyword evidence="3" id="KW-0804">Transcription</keyword>
<dbReference type="InterPro" id="IPR028082">
    <property type="entry name" value="Peripla_BP_I"/>
</dbReference>
<gene>
    <name evidence="5" type="ORF">SAMN04489868_1086</name>
</gene>
<dbReference type="RefSeq" id="WP_047390209.1">
    <property type="nucleotide sequence ID" value="NZ_FOQE01000008.1"/>
</dbReference>
<dbReference type="PRINTS" id="PR00036">
    <property type="entry name" value="HTHLACI"/>
</dbReference>
<dbReference type="Gene3D" id="3.40.50.2300">
    <property type="match status" value="2"/>
</dbReference>